<keyword evidence="1" id="KW-1133">Transmembrane helix</keyword>
<gene>
    <name evidence="2" type="ORF">ACHAXA_003919</name>
</gene>
<sequence>MMPTPLVIEDDILPHHPLSDYDKIKQSLSTITSSISSLEDVLSMFGLSDMPRAQRLGIYFGVLTFALTICAILTLLTLGGTWRRIEQQSRLGGVSACAPDGVSRRRGRALLMDRLLDMRDWMMDDRKCTHRATMGDDATTTTTTTTTPLTRMLMMAGPPTGGTPDVFGYMENYKAAYLRCQDVPGGPILGGRPYHRFEAYARAFAGCGNRTTLQYRFSYARMYESLSGKSHECDEKYAKLHHERPHDIIGRTCRLELLDVDRHSRDLYEITSGRSIGEYKSYDPHEVWCFLDHGPFEDEKSLIESDVFRLGPDEAGFAIVNSITDKLTGVVHLTGDDPKNLRLQMELPIVGPYVDDSVEVMEAYFLLLDRLFAYGYRRVQMCVDSQDVKGKRWSNRLGFTLEGELLKHMIVKDANRDSLVYGMLNSDWDRGARSFIYGKVHGDAARKADAAIVSKEQANHEQEERVRSMSKEK</sequence>
<comment type="caution">
    <text evidence="2">The sequence shown here is derived from an EMBL/GenBank/DDBJ whole genome shotgun (WGS) entry which is preliminary data.</text>
</comment>
<feature type="transmembrane region" description="Helical" evidence="1">
    <location>
        <begin position="56"/>
        <end position="78"/>
    </location>
</feature>
<dbReference type="Proteomes" id="UP001530377">
    <property type="component" value="Unassembled WGS sequence"/>
</dbReference>
<evidence type="ECO:0000313" key="2">
    <source>
        <dbReference type="EMBL" id="KAL3811250.1"/>
    </source>
</evidence>
<dbReference type="PANTHER" id="PTHR43441:SF2">
    <property type="entry name" value="FAMILY ACETYLTRANSFERASE, PUTATIVE (AFU_ORTHOLOGUE AFUA_7G00850)-RELATED"/>
    <property type="match status" value="1"/>
</dbReference>
<name>A0ABD3RDZ6_9STRA</name>
<dbReference type="PANTHER" id="PTHR43441">
    <property type="entry name" value="RIBOSOMAL-PROTEIN-SERINE ACETYLTRANSFERASE"/>
    <property type="match status" value="1"/>
</dbReference>
<keyword evidence="1" id="KW-0472">Membrane</keyword>
<dbReference type="AlphaFoldDB" id="A0ABD3RDZ6"/>
<reference evidence="2 3" key="1">
    <citation type="submission" date="2024-10" db="EMBL/GenBank/DDBJ databases">
        <title>Updated reference genomes for cyclostephanoid diatoms.</title>
        <authorList>
            <person name="Roberts W.R."/>
            <person name="Alverson A.J."/>
        </authorList>
    </citation>
    <scope>NUCLEOTIDE SEQUENCE [LARGE SCALE GENOMIC DNA]</scope>
    <source>
        <strain evidence="2 3">AJA228-03</strain>
    </source>
</reference>
<keyword evidence="3" id="KW-1185">Reference proteome</keyword>
<dbReference type="Gene3D" id="3.40.630.30">
    <property type="match status" value="1"/>
</dbReference>
<dbReference type="SUPFAM" id="SSF55729">
    <property type="entry name" value="Acyl-CoA N-acyltransferases (Nat)"/>
    <property type="match status" value="1"/>
</dbReference>
<keyword evidence="1" id="KW-0812">Transmembrane</keyword>
<evidence type="ECO:0000256" key="1">
    <source>
        <dbReference type="SAM" id="Phobius"/>
    </source>
</evidence>
<evidence type="ECO:0008006" key="4">
    <source>
        <dbReference type="Google" id="ProtNLM"/>
    </source>
</evidence>
<protein>
    <recommendedName>
        <fullName evidence="4">N-acetyltransferase domain-containing protein</fullName>
    </recommendedName>
</protein>
<accession>A0ABD3RDZ6</accession>
<evidence type="ECO:0000313" key="3">
    <source>
        <dbReference type="Proteomes" id="UP001530377"/>
    </source>
</evidence>
<dbReference type="InterPro" id="IPR016181">
    <property type="entry name" value="Acyl_CoA_acyltransferase"/>
</dbReference>
<dbReference type="EMBL" id="JALLPB020000272">
    <property type="protein sequence ID" value="KAL3811250.1"/>
    <property type="molecule type" value="Genomic_DNA"/>
</dbReference>
<organism evidence="2 3">
    <name type="scientific">Cyclostephanos tholiformis</name>
    <dbReference type="NCBI Taxonomy" id="382380"/>
    <lineage>
        <taxon>Eukaryota</taxon>
        <taxon>Sar</taxon>
        <taxon>Stramenopiles</taxon>
        <taxon>Ochrophyta</taxon>
        <taxon>Bacillariophyta</taxon>
        <taxon>Coscinodiscophyceae</taxon>
        <taxon>Thalassiosirophycidae</taxon>
        <taxon>Stephanodiscales</taxon>
        <taxon>Stephanodiscaceae</taxon>
        <taxon>Cyclostephanos</taxon>
    </lineage>
</organism>
<proteinExistence type="predicted"/>
<dbReference type="InterPro" id="IPR051908">
    <property type="entry name" value="Ribosomal_N-acetyltransferase"/>
</dbReference>